<dbReference type="SMART" id="SM00062">
    <property type="entry name" value="PBPb"/>
    <property type="match status" value="1"/>
</dbReference>
<keyword evidence="3" id="KW-0597">Phosphoprotein</keyword>
<dbReference type="SMART" id="SM00387">
    <property type="entry name" value="HATPase_c"/>
    <property type="match status" value="1"/>
</dbReference>
<dbReference type="PRINTS" id="PR00344">
    <property type="entry name" value="BCTRLSENSOR"/>
</dbReference>
<comment type="subunit">
    <text evidence="9">At low DSF concentrations, interacts with RpfF.</text>
</comment>
<dbReference type="Pfam" id="PF00497">
    <property type="entry name" value="SBP_bac_3"/>
    <property type="match status" value="1"/>
</dbReference>
<keyword evidence="7" id="KW-0067">ATP-binding</keyword>
<dbReference type="InterPro" id="IPR035965">
    <property type="entry name" value="PAS-like_dom_sf"/>
</dbReference>
<evidence type="ECO:0000259" key="16">
    <source>
        <dbReference type="PROSITE" id="PS50113"/>
    </source>
</evidence>
<dbReference type="PANTHER" id="PTHR43047">
    <property type="entry name" value="TWO-COMPONENT HISTIDINE PROTEIN KINASE"/>
    <property type="match status" value="1"/>
</dbReference>
<dbReference type="InterPro" id="IPR036097">
    <property type="entry name" value="HisK_dim/P_sf"/>
</dbReference>
<feature type="domain" description="PAC" evidence="16">
    <location>
        <begin position="407"/>
        <end position="458"/>
    </location>
</feature>
<dbReference type="InterPro" id="IPR003594">
    <property type="entry name" value="HATPase_dom"/>
</dbReference>
<keyword evidence="5" id="KW-0547">Nucleotide-binding</keyword>
<dbReference type="GO" id="GO:0005524">
    <property type="term" value="F:ATP binding"/>
    <property type="evidence" value="ECO:0007669"/>
    <property type="project" value="UniProtKB-KW"/>
</dbReference>
<dbReference type="Proteomes" id="UP000322981">
    <property type="component" value="Unassembled WGS sequence"/>
</dbReference>
<proteinExistence type="predicted"/>
<dbReference type="InterPro" id="IPR004358">
    <property type="entry name" value="Sig_transdc_His_kin-like_C"/>
</dbReference>
<evidence type="ECO:0000256" key="13">
    <source>
        <dbReference type="SAM" id="Phobius"/>
    </source>
</evidence>
<sequence length="821" mass="91448">MIATRMIALRVTRRRGLLLGVLLALCLPTGLAPAGEPDALRVVGDKNYPPYLFLDPDGEPRGYLVDLWQLWEQKTGIPVALHATTWGEAQRRVLSGEADVIENIFHTPAREALYDFSAPYATLPTAIYAHESIQGLRDIDSLRGLRVGVLEGDVCVEHLQQHGIDDLNLLPSYRALIQEALREDVKVFCMDEAPANYYLYAAGAHKRFRRAFELYQGQSSRAVRKGKRDSLRLVERGMAQISDSERAALRRQWMGQPIIDGQVARHLGWVILVLVLAGALLLFWTRLLRRQVRSKTRELQQALEEVRQAQRQSDLARDHLEQEVTDRTAALAAAVEEQQIIFDTATSGIALIKDRVLQRCNRRLHELFGWPPGSMVGQPTTIWYPDEAANIAGGESVYAHIWKGESHQREQQLVRRDGSLFWARLTGNAIDCTRPEKGTVWIIDDISAEHATLERMREAKALAEEAARAKSDFLANMSHEIRTPMNTIIGMTHLALQADPSARQRDYLNQIRDAGQHLLDIVNGILDFTEIDAGKLKLVPGEFDLDQLLEDLVQQITRPCEAKGLRLQVMIEAALPRRLIGDPARLRQILMIYADNAIKFTRQGQIGIDARLAAQDEQGLLLRVAVHDTGIGIDAAQRKRLFQAFLQADGSKSRKYGGTGLGLALAQRLTALMGGSVGVDSEPGVGSTFWFTARLGIATHQPRSTQPHPYRRPAGEAPAALPQLPTDDVDTEAPATPAEIARRQAILSGLARRLADDDFAVGQYIDEHHTLLTETLGRHFRPLVNAIQHYDFHTAAELLDRAAAERGIPLDDQRPSSPVTD</sequence>
<dbReference type="Gene3D" id="3.30.450.20">
    <property type="entry name" value="PAS domain"/>
    <property type="match status" value="1"/>
</dbReference>
<organism evidence="17 18">
    <name type="scientific">Thiohalocapsa marina</name>
    <dbReference type="NCBI Taxonomy" id="424902"/>
    <lineage>
        <taxon>Bacteria</taxon>
        <taxon>Pseudomonadati</taxon>
        <taxon>Pseudomonadota</taxon>
        <taxon>Gammaproteobacteria</taxon>
        <taxon>Chromatiales</taxon>
        <taxon>Chromatiaceae</taxon>
        <taxon>Thiohalocapsa</taxon>
    </lineage>
</organism>
<comment type="caution">
    <text evidence="17">The sequence shown here is derived from an EMBL/GenBank/DDBJ whole genome shotgun (WGS) entry which is preliminary data.</text>
</comment>
<dbReference type="AlphaFoldDB" id="A0A5M8FQ99"/>
<dbReference type="Gene3D" id="3.30.565.10">
    <property type="entry name" value="Histidine kinase-like ATPase, C-terminal domain"/>
    <property type="match status" value="1"/>
</dbReference>
<keyword evidence="18" id="KW-1185">Reference proteome</keyword>
<dbReference type="Pfam" id="PF00512">
    <property type="entry name" value="HisKA"/>
    <property type="match status" value="1"/>
</dbReference>
<evidence type="ECO:0000256" key="12">
    <source>
        <dbReference type="SAM" id="MobiDB-lite"/>
    </source>
</evidence>
<reference evidence="17 18" key="1">
    <citation type="submission" date="2019-09" db="EMBL/GenBank/DDBJ databases">
        <title>Whole-genome sequence of the purple sulfur bacterium Thiohalocapsa marina DSM 19078.</title>
        <authorList>
            <person name="Kyndt J.A."/>
            <person name="Meyer T.E."/>
        </authorList>
    </citation>
    <scope>NUCLEOTIDE SEQUENCE [LARGE SCALE GENOMIC DNA]</scope>
    <source>
        <strain evidence="17 18">DSM 19078</strain>
    </source>
</reference>
<dbReference type="PANTHER" id="PTHR43047:SF64">
    <property type="entry name" value="HISTIDINE KINASE CONTAINING CHEY-HOMOLOGOUS RECEIVER DOMAIN AND PAS DOMAIN-RELATED"/>
    <property type="match status" value="1"/>
</dbReference>
<gene>
    <name evidence="17" type="ORF">F2Q65_05270</name>
</gene>
<accession>A0A5M8FQ99</accession>
<keyword evidence="4" id="KW-0808">Transferase</keyword>
<dbReference type="CDD" id="cd00130">
    <property type="entry name" value="PAS"/>
    <property type="match status" value="1"/>
</dbReference>
<evidence type="ECO:0000256" key="9">
    <source>
        <dbReference type="ARBA" id="ARBA00064003"/>
    </source>
</evidence>
<dbReference type="EMBL" id="VWXX01000005">
    <property type="protein sequence ID" value="KAA6186220.1"/>
    <property type="molecule type" value="Genomic_DNA"/>
</dbReference>
<dbReference type="NCBIfam" id="TIGR00229">
    <property type="entry name" value="sensory_box"/>
    <property type="match status" value="1"/>
</dbReference>
<feature type="signal peptide" evidence="14">
    <location>
        <begin position="1"/>
        <end position="34"/>
    </location>
</feature>
<feature type="domain" description="Histidine kinase" evidence="15">
    <location>
        <begin position="476"/>
        <end position="697"/>
    </location>
</feature>
<evidence type="ECO:0000313" key="17">
    <source>
        <dbReference type="EMBL" id="KAA6186220.1"/>
    </source>
</evidence>
<dbReference type="CDD" id="cd16922">
    <property type="entry name" value="HATPase_EvgS-ArcB-TorS-like"/>
    <property type="match status" value="1"/>
</dbReference>
<dbReference type="PROSITE" id="PS50109">
    <property type="entry name" value="HIS_KIN"/>
    <property type="match status" value="1"/>
</dbReference>
<dbReference type="Gene3D" id="1.10.287.130">
    <property type="match status" value="1"/>
</dbReference>
<keyword evidence="13" id="KW-0812">Transmembrane</keyword>
<dbReference type="CDD" id="cd13706">
    <property type="entry name" value="PBP2_HisK_like_1"/>
    <property type="match status" value="1"/>
</dbReference>
<keyword evidence="14" id="KW-0732">Signal</keyword>
<dbReference type="EC" id="2.7.13.3" evidence="2"/>
<dbReference type="PROSITE" id="PS50113">
    <property type="entry name" value="PAC"/>
    <property type="match status" value="1"/>
</dbReference>
<dbReference type="OrthoDB" id="5290456at2"/>
<dbReference type="InterPro" id="IPR000700">
    <property type="entry name" value="PAS-assoc_C"/>
</dbReference>
<keyword evidence="13" id="KW-1133">Transmembrane helix</keyword>
<dbReference type="InterPro" id="IPR036890">
    <property type="entry name" value="HATPase_C_sf"/>
</dbReference>
<evidence type="ECO:0000256" key="8">
    <source>
        <dbReference type="ARBA" id="ARBA00023012"/>
    </source>
</evidence>
<dbReference type="FunFam" id="1.10.287.130:FF:000002">
    <property type="entry name" value="Two-component osmosensing histidine kinase"/>
    <property type="match status" value="1"/>
</dbReference>
<keyword evidence="6" id="KW-0418">Kinase</keyword>
<evidence type="ECO:0000256" key="3">
    <source>
        <dbReference type="ARBA" id="ARBA00022553"/>
    </source>
</evidence>
<dbReference type="SUPFAM" id="SSF55874">
    <property type="entry name" value="ATPase domain of HSP90 chaperone/DNA topoisomerase II/histidine kinase"/>
    <property type="match status" value="1"/>
</dbReference>
<dbReference type="InterPro" id="IPR005467">
    <property type="entry name" value="His_kinase_dom"/>
</dbReference>
<dbReference type="FunFam" id="3.30.565.10:FF:000010">
    <property type="entry name" value="Sensor histidine kinase RcsC"/>
    <property type="match status" value="1"/>
</dbReference>
<protein>
    <recommendedName>
        <fullName evidence="10">Sensory/regulatory protein RpfC</fullName>
        <ecNumber evidence="2">2.7.13.3</ecNumber>
    </recommendedName>
</protein>
<evidence type="ECO:0000313" key="18">
    <source>
        <dbReference type="Proteomes" id="UP000322981"/>
    </source>
</evidence>
<evidence type="ECO:0000256" key="14">
    <source>
        <dbReference type="SAM" id="SignalP"/>
    </source>
</evidence>
<dbReference type="SUPFAM" id="SSF47384">
    <property type="entry name" value="Homodimeric domain of signal transducing histidine kinase"/>
    <property type="match status" value="1"/>
</dbReference>
<comment type="catalytic activity">
    <reaction evidence="1">
        <text>ATP + protein L-histidine = ADP + protein N-phospho-L-histidine.</text>
        <dbReference type="EC" id="2.7.13.3"/>
    </reaction>
</comment>
<evidence type="ECO:0000256" key="2">
    <source>
        <dbReference type="ARBA" id="ARBA00012438"/>
    </source>
</evidence>
<evidence type="ECO:0000256" key="7">
    <source>
        <dbReference type="ARBA" id="ARBA00022840"/>
    </source>
</evidence>
<feature type="chain" id="PRO_5024428514" description="Sensory/regulatory protein RpfC" evidence="14">
    <location>
        <begin position="35"/>
        <end position="821"/>
    </location>
</feature>
<dbReference type="InterPro" id="IPR001638">
    <property type="entry name" value="Solute-binding_3/MltF_N"/>
</dbReference>
<evidence type="ECO:0000256" key="6">
    <source>
        <dbReference type="ARBA" id="ARBA00022777"/>
    </source>
</evidence>
<evidence type="ECO:0000256" key="4">
    <source>
        <dbReference type="ARBA" id="ARBA00022679"/>
    </source>
</evidence>
<evidence type="ECO:0000256" key="1">
    <source>
        <dbReference type="ARBA" id="ARBA00000085"/>
    </source>
</evidence>
<evidence type="ECO:0000259" key="15">
    <source>
        <dbReference type="PROSITE" id="PS50109"/>
    </source>
</evidence>
<dbReference type="InterPro" id="IPR000014">
    <property type="entry name" value="PAS"/>
</dbReference>
<name>A0A5M8FQ99_9GAMM</name>
<dbReference type="Gene3D" id="3.40.190.10">
    <property type="entry name" value="Periplasmic binding protein-like II"/>
    <property type="match status" value="2"/>
</dbReference>
<keyword evidence="11" id="KW-0175">Coiled coil</keyword>
<evidence type="ECO:0000256" key="5">
    <source>
        <dbReference type="ARBA" id="ARBA00022741"/>
    </source>
</evidence>
<dbReference type="SUPFAM" id="SSF53850">
    <property type="entry name" value="Periplasmic binding protein-like II"/>
    <property type="match status" value="1"/>
</dbReference>
<keyword evidence="8" id="KW-0902">Two-component regulatory system</keyword>
<dbReference type="InterPro" id="IPR003661">
    <property type="entry name" value="HisK_dim/P_dom"/>
</dbReference>
<dbReference type="CDD" id="cd00082">
    <property type="entry name" value="HisKA"/>
    <property type="match status" value="1"/>
</dbReference>
<feature type="transmembrane region" description="Helical" evidence="13">
    <location>
        <begin position="267"/>
        <end position="288"/>
    </location>
</feature>
<keyword evidence="13" id="KW-0472">Membrane</keyword>
<feature type="region of interest" description="Disordered" evidence="12">
    <location>
        <begin position="701"/>
        <end position="726"/>
    </location>
</feature>
<dbReference type="Pfam" id="PF02518">
    <property type="entry name" value="HATPase_c"/>
    <property type="match status" value="1"/>
</dbReference>
<evidence type="ECO:0000256" key="11">
    <source>
        <dbReference type="SAM" id="Coils"/>
    </source>
</evidence>
<feature type="coiled-coil region" evidence="11">
    <location>
        <begin position="285"/>
        <end position="319"/>
    </location>
</feature>
<evidence type="ECO:0000256" key="10">
    <source>
        <dbReference type="ARBA" id="ARBA00068150"/>
    </source>
</evidence>
<dbReference type="SUPFAM" id="SSF55785">
    <property type="entry name" value="PYP-like sensor domain (PAS domain)"/>
    <property type="match status" value="1"/>
</dbReference>
<dbReference type="SMART" id="SM00388">
    <property type="entry name" value="HisKA"/>
    <property type="match status" value="1"/>
</dbReference>
<dbReference type="GO" id="GO:0000155">
    <property type="term" value="F:phosphorelay sensor kinase activity"/>
    <property type="evidence" value="ECO:0007669"/>
    <property type="project" value="InterPro"/>
</dbReference>